<dbReference type="Pfam" id="PF09265">
    <property type="entry name" value="Cytokin-bind"/>
    <property type="match status" value="1"/>
</dbReference>
<evidence type="ECO:0000313" key="8">
    <source>
        <dbReference type="Proteomes" id="UP001596220"/>
    </source>
</evidence>
<dbReference type="EMBL" id="JBHSQO010000019">
    <property type="protein sequence ID" value="MFC6091576.1"/>
    <property type="molecule type" value="Genomic_DNA"/>
</dbReference>
<feature type="domain" description="FAD-binding PCMH-type" evidence="6">
    <location>
        <begin position="53"/>
        <end position="223"/>
    </location>
</feature>
<evidence type="ECO:0000256" key="5">
    <source>
        <dbReference type="ARBA" id="ARBA00023002"/>
    </source>
</evidence>
<evidence type="ECO:0000313" key="7">
    <source>
        <dbReference type="EMBL" id="MFC6091576.1"/>
    </source>
</evidence>
<gene>
    <name evidence="7" type="ORF">ACFP3R_20080</name>
</gene>
<proteinExistence type="inferred from homology"/>
<sequence>MPDQPTWYFDPADHCFIQSEVPGAVALPALDGSLDTGDTALAWAVDDFGRTTALPPPLGVLRPGSVDDISTVLRFAGEHGIAVVARAEGHSTSGQAQAPAGIVLDMRGLNAVHLVTADRIVVEAGARWSQVLETTLPLGAAPPVLTDYLELSVGGTLSVGGISGATHQHGLQTDNVLELDAITHDGVHVTCSPDTNPDLFEALRAGRGRHGIIVRATLRLVPAHTHARWYRLRYHDLDTFLADQRTLMAEGRFHHLEGQATPEHDGTWTYRIDAATYFTPPVTPVREQLLAGLADQRDALEINDFTYHGFQNRLAPGVELLRTLGPWQGPHPWLNLFLPDHTARQVLAETFSTLTPADLGDDGVILVYPVPRSRIRTPQVRLPEAPIVFLFAILRSAPPDDATALNARVQANHRVQHRATAAGGTVYLGAIET</sequence>
<keyword evidence="4" id="KW-0274">FAD</keyword>
<comment type="similarity">
    <text evidence="2">Belongs to the oxygen-dependent FAD-linked oxidoreductase family.</text>
</comment>
<dbReference type="InterPro" id="IPR036318">
    <property type="entry name" value="FAD-bd_PCMH-like_sf"/>
</dbReference>
<name>A0ABW1P838_9PSEU</name>
<dbReference type="InterPro" id="IPR016164">
    <property type="entry name" value="FAD-linked_Oxase-like_C"/>
</dbReference>
<evidence type="ECO:0000256" key="1">
    <source>
        <dbReference type="ARBA" id="ARBA00001974"/>
    </source>
</evidence>
<reference evidence="8" key="1">
    <citation type="journal article" date="2019" name="Int. J. Syst. Evol. Microbiol.">
        <title>The Global Catalogue of Microorganisms (GCM) 10K type strain sequencing project: providing services to taxonomists for standard genome sequencing and annotation.</title>
        <authorList>
            <consortium name="The Broad Institute Genomics Platform"/>
            <consortium name="The Broad Institute Genome Sequencing Center for Infectious Disease"/>
            <person name="Wu L."/>
            <person name="Ma J."/>
        </authorList>
    </citation>
    <scope>NUCLEOTIDE SEQUENCE [LARGE SCALE GENOMIC DNA]</scope>
    <source>
        <strain evidence="8">CGMCC 4.7246</strain>
    </source>
</reference>
<comment type="caution">
    <text evidence="7">The sequence shown here is derived from an EMBL/GenBank/DDBJ whole genome shotgun (WGS) entry which is preliminary data.</text>
</comment>
<protein>
    <submittedName>
        <fullName evidence="7">FAD-binding protein</fullName>
    </submittedName>
</protein>
<dbReference type="Gene3D" id="3.30.43.10">
    <property type="entry name" value="Uridine Diphospho-n-acetylenolpyruvylglucosamine Reductase, domain 2"/>
    <property type="match status" value="1"/>
</dbReference>
<dbReference type="InterPro" id="IPR006094">
    <property type="entry name" value="Oxid_FAD_bind_N"/>
</dbReference>
<accession>A0ABW1P838</accession>
<dbReference type="RefSeq" id="WP_380637817.1">
    <property type="nucleotide sequence ID" value="NZ_JBHSQO010000019.1"/>
</dbReference>
<dbReference type="Pfam" id="PF01565">
    <property type="entry name" value="FAD_binding_4"/>
    <property type="match status" value="1"/>
</dbReference>
<organism evidence="7 8">
    <name type="scientific">Saccharothrix lopnurensis</name>
    <dbReference type="NCBI Taxonomy" id="1670621"/>
    <lineage>
        <taxon>Bacteria</taxon>
        <taxon>Bacillati</taxon>
        <taxon>Actinomycetota</taxon>
        <taxon>Actinomycetes</taxon>
        <taxon>Pseudonocardiales</taxon>
        <taxon>Pseudonocardiaceae</taxon>
        <taxon>Saccharothrix</taxon>
    </lineage>
</organism>
<evidence type="ECO:0000256" key="4">
    <source>
        <dbReference type="ARBA" id="ARBA00022827"/>
    </source>
</evidence>
<dbReference type="Proteomes" id="UP001596220">
    <property type="component" value="Unassembled WGS sequence"/>
</dbReference>
<evidence type="ECO:0000256" key="3">
    <source>
        <dbReference type="ARBA" id="ARBA00022630"/>
    </source>
</evidence>
<dbReference type="PANTHER" id="PTHR13878">
    <property type="entry name" value="GULONOLACTONE OXIDASE"/>
    <property type="match status" value="1"/>
</dbReference>
<dbReference type="SUPFAM" id="SSF55103">
    <property type="entry name" value="FAD-linked oxidases, C-terminal domain"/>
    <property type="match status" value="1"/>
</dbReference>
<keyword evidence="3" id="KW-0285">Flavoprotein</keyword>
<dbReference type="InterPro" id="IPR016170">
    <property type="entry name" value="Cytok_DH_C_sf"/>
</dbReference>
<comment type="cofactor">
    <cofactor evidence="1">
        <name>FAD</name>
        <dbReference type="ChEBI" id="CHEBI:57692"/>
    </cofactor>
</comment>
<dbReference type="InterPro" id="IPR016167">
    <property type="entry name" value="FAD-bd_PCMH_sub1"/>
</dbReference>
<dbReference type="InterPro" id="IPR016166">
    <property type="entry name" value="FAD-bd_PCMH"/>
</dbReference>
<keyword evidence="5" id="KW-0560">Oxidoreductase</keyword>
<dbReference type="InterPro" id="IPR016169">
    <property type="entry name" value="FAD-bd_PCMH_sub2"/>
</dbReference>
<dbReference type="Gene3D" id="3.30.465.10">
    <property type="match status" value="1"/>
</dbReference>
<keyword evidence="8" id="KW-1185">Reference proteome</keyword>
<evidence type="ECO:0000256" key="2">
    <source>
        <dbReference type="ARBA" id="ARBA00005466"/>
    </source>
</evidence>
<evidence type="ECO:0000259" key="6">
    <source>
        <dbReference type="PROSITE" id="PS51387"/>
    </source>
</evidence>
<dbReference type="Gene3D" id="3.40.462.10">
    <property type="entry name" value="FAD-linked oxidases, C-terminal domain"/>
    <property type="match status" value="1"/>
</dbReference>
<dbReference type="SUPFAM" id="SSF56176">
    <property type="entry name" value="FAD-binding/transporter-associated domain-like"/>
    <property type="match status" value="1"/>
</dbReference>
<dbReference type="PROSITE" id="PS51387">
    <property type="entry name" value="FAD_PCMH"/>
    <property type="match status" value="1"/>
</dbReference>
<dbReference type="InterPro" id="IPR015345">
    <property type="entry name" value="Cytokinin_DH_FAD/cytokin-bd"/>
</dbReference>
<dbReference type="PANTHER" id="PTHR13878:SF53">
    <property type="entry name" value="CYTOKININ DEHYDROGENASE 6"/>
    <property type="match status" value="1"/>
</dbReference>
<dbReference type="InterPro" id="IPR050432">
    <property type="entry name" value="FAD-linked_Oxidoreductases_BP"/>
</dbReference>